<dbReference type="Gene3D" id="3.30.1490.30">
    <property type="match status" value="1"/>
</dbReference>
<dbReference type="Proteomes" id="UP000202420">
    <property type="component" value="Segment"/>
</dbReference>
<keyword evidence="9" id="KW-0547">Nucleotide-binding</keyword>
<dbReference type="InterPro" id="IPR003594">
    <property type="entry name" value="HATPase_dom"/>
</dbReference>
<keyword evidence="21" id="KW-1185">Reference proteome</keyword>
<dbReference type="GO" id="GO:0003918">
    <property type="term" value="F:DNA topoisomerase type II (double strand cut, ATP-hydrolyzing) activity"/>
    <property type="evidence" value="ECO:0007669"/>
    <property type="project" value="UniProtKB-EC"/>
</dbReference>
<dbReference type="PANTHER" id="PTHR10169">
    <property type="entry name" value="DNA TOPOISOMERASE/GYRASE"/>
    <property type="match status" value="1"/>
</dbReference>
<evidence type="ECO:0000313" key="21">
    <source>
        <dbReference type="Proteomes" id="UP000202420"/>
    </source>
</evidence>
<evidence type="ECO:0000256" key="15">
    <source>
        <dbReference type="ARBA" id="ARBA00031138"/>
    </source>
</evidence>
<dbReference type="GO" id="GO:0003677">
    <property type="term" value="F:DNA binding"/>
    <property type="evidence" value="ECO:0007669"/>
    <property type="project" value="UniProtKB-UniRule"/>
</dbReference>
<keyword evidence="13 16" id="KW-0238">DNA-binding</keyword>
<dbReference type="InterPro" id="IPR018522">
    <property type="entry name" value="TopoIIA_CS"/>
</dbReference>
<dbReference type="InterPro" id="IPR031660">
    <property type="entry name" value="TOPRIM_C"/>
</dbReference>
<dbReference type="GO" id="GO:0000819">
    <property type="term" value="P:sister chromatid segregation"/>
    <property type="evidence" value="ECO:0007669"/>
    <property type="project" value="TreeGrafter"/>
</dbReference>
<dbReference type="InterPro" id="IPR006171">
    <property type="entry name" value="TOPRIM_dom"/>
</dbReference>
<dbReference type="EC" id="5.6.2.2" evidence="6"/>
<dbReference type="GO" id="GO:0046872">
    <property type="term" value="F:metal ion binding"/>
    <property type="evidence" value="ECO:0007669"/>
    <property type="project" value="UniProtKB-KW"/>
</dbReference>
<evidence type="ECO:0000256" key="17">
    <source>
        <dbReference type="SAM" id="Coils"/>
    </source>
</evidence>
<dbReference type="SUPFAM" id="SSF55874">
    <property type="entry name" value="ATPase domain of HSP90 chaperone/DNA topoisomerase II/histidine kinase"/>
    <property type="match status" value="1"/>
</dbReference>
<dbReference type="FunFam" id="3.40.50.670:FF:000001">
    <property type="entry name" value="DNA topoisomerase 2"/>
    <property type="match status" value="1"/>
</dbReference>
<evidence type="ECO:0000256" key="7">
    <source>
        <dbReference type="ARBA" id="ARBA00019635"/>
    </source>
</evidence>
<dbReference type="OrthoDB" id="569at10239"/>
<dbReference type="Pfam" id="PF02518">
    <property type="entry name" value="HATPase_c"/>
    <property type="match status" value="1"/>
</dbReference>
<dbReference type="InterPro" id="IPR014721">
    <property type="entry name" value="Ribsml_uS5_D2-typ_fold_subgr"/>
</dbReference>
<reference evidence="20 21" key="1">
    <citation type="submission" date="2006-09" db="EMBL/GenBank/DDBJ databases">
        <title>Sequence and annotation of the 288-kb ATCV-1 virus that infects an endosymbiotic Chlorella strain of the heliozoon Acanthocystis turfacea.</title>
        <authorList>
            <person name="Fitzgerald L.A."/>
            <person name="Graves M.V."/>
            <person name="Li X."/>
            <person name="Pfitzner A.J.P."/>
            <person name="Hartigan J."/>
            <person name="Van Etten J.L."/>
        </authorList>
    </citation>
    <scope>NUCLEOTIDE SEQUENCE [LARGE SCALE GENOMIC DNA]</scope>
    <source>
        <strain evidence="20 21">ATCV-1</strain>
    </source>
</reference>
<dbReference type="InterPro" id="IPR002205">
    <property type="entry name" value="Topo_IIA_dom_A"/>
</dbReference>
<keyword evidence="10" id="KW-0067">ATP-binding</keyword>
<dbReference type="PANTHER" id="PTHR10169:SF38">
    <property type="entry name" value="DNA TOPOISOMERASE 2"/>
    <property type="match status" value="1"/>
</dbReference>
<evidence type="ECO:0000256" key="11">
    <source>
        <dbReference type="ARBA" id="ARBA00022842"/>
    </source>
</evidence>
<dbReference type="SUPFAM" id="SSF56719">
    <property type="entry name" value="Type II DNA topoisomerase"/>
    <property type="match status" value="1"/>
</dbReference>
<evidence type="ECO:0000259" key="18">
    <source>
        <dbReference type="PROSITE" id="PS50880"/>
    </source>
</evidence>
<dbReference type="Pfam" id="PF16898">
    <property type="entry name" value="TOPRIM_C"/>
    <property type="match status" value="1"/>
</dbReference>
<evidence type="ECO:0000256" key="3">
    <source>
        <dbReference type="ARBA" id="ARBA00001936"/>
    </source>
</evidence>
<dbReference type="KEGG" id="vg:5470896"/>
<evidence type="ECO:0000256" key="5">
    <source>
        <dbReference type="ARBA" id="ARBA00011080"/>
    </source>
</evidence>
<accession>A7K9G1</accession>
<dbReference type="GO" id="GO:0005524">
    <property type="term" value="F:ATP binding"/>
    <property type="evidence" value="ECO:0007669"/>
    <property type="project" value="UniProtKB-KW"/>
</dbReference>
<dbReference type="PROSITE" id="PS52040">
    <property type="entry name" value="TOPO_IIA"/>
    <property type="match status" value="1"/>
</dbReference>
<dbReference type="PRINTS" id="PR01158">
    <property type="entry name" value="TOPISMRASEII"/>
</dbReference>
<feature type="active site" description="O-(5'-phospho-DNA)-tyrosine intermediate" evidence="16">
    <location>
        <position position="738"/>
    </location>
</feature>
<keyword evidence="17" id="KW-0175">Coiled coil</keyword>
<dbReference type="GeneID" id="5470896"/>
<evidence type="ECO:0000256" key="2">
    <source>
        <dbReference type="ARBA" id="ARBA00001913"/>
    </source>
</evidence>
<dbReference type="Pfam" id="PF01751">
    <property type="entry name" value="Toprim"/>
    <property type="match status" value="1"/>
</dbReference>
<evidence type="ECO:0000259" key="19">
    <source>
        <dbReference type="PROSITE" id="PS52040"/>
    </source>
</evidence>
<feature type="domain" description="Toprim" evidence="18">
    <location>
        <begin position="403"/>
        <end position="517"/>
    </location>
</feature>
<evidence type="ECO:0000256" key="8">
    <source>
        <dbReference type="ARBA" id="ARBA00022723"/>
    </source>
</evidence>
<evidence type="ECO:0000256" key="1">
    <source>
        <dbReference type="ARBA" id="ARBA00000185"/>
    </source>
</evidence>
<dbReference type="Pfam" id="PF00204">
    <property type="entry name" value="DNA_gyraseB"/>
    <property type="match status" value="1"/>
</dbReference>
<comment type="cofactor">
    <cofactor evidence="2">
        <name>Ca(2+)</name>
        <dbReference type="ChEBI" id="CHEBI:29108"/>
    </cofactor>
</comment>
<dbReference type="FunFam" id="3.90.199.10:FF:000002">
    <property type="entry name" value="DNA topoisomerase 2"/>
    <property type="match status" value="1"/>
</dbReference>
<dbReference type="EMBL" id="EF101928">
    <property type="protein sequence ID" value="ABT16685.1"/>
    <property type="molecule type" value="Genomic_DNA"/>
</dbReference>
<dbReference type="InterPro" id="IPR020568">
    <property type="entry name" value="Ribosomal_Su5_D2-typ_SF"/>
</dbReference>
<comment type="cofactor">
    <cofactor evidence="4">
        <name>Mg(2+)</name>
        <dbReference type="ChEBI" id="CHEBI:18420"/>
    </cofactor>
</comment>
<keyword evidence="14 16" id="KW-0413">Isomerase</keyword>
<evidence type="ECO:0000256" key="16">
    <source>
        <dbReference type="PROSITE-ProRule" id="PRU01384"/>
    </source>
</evidence>
<protein>
    <recommendedName>
        <fullName evidence="7">DNA topoisomerase 2</fullName>
        <ecNumber evidence="6">5.6.2.2</ecNumber>
    </recommendedName>
    <alternativeName>
        <fullName evidence="15">DNA topoisomerase II</fullName>
    </alternativeName>
</protein>
<name>A7K9G1_9PHYC</name>
<dbReference type="Gene3D" id="3.90.199.10">
    <property type="entry name" value="Topoisomerase II, domain 5"/>
    <property type="match status" value="1"/>
</dbReference>
<dbReference type="InterPro" id="IPR013758">
    <property type="entry name" value="Topo_IIA_A/C_ab"/>
</dbReference>
<dbReference type="InterPro" id="IPR001241">
    <property type="entry name" value="Topo_IIA"/>
</dbReference>
<dbReference type="Pfam" id="PF00521">
    <property type="entry name" value="DNA_topoisoIV"/>
    <property type="match status" value="1"/>
</dbReference>
<evidence type="ECO:0000256" key="6">
    <source>
        <dbReference type="ARBA" id="ARBA00012895"/>
    </source>
</evidence>
<dbReference type="Gene3D" id="1.10.268.10">
    <property type="entry name" value="Topoisomerase, domain 3"/>
    <property type="match status" value="1"/>
</dbReference>
<dbReference type="Gene3D" id="3.30.230.10">
    <property type="match status" value="1"/>
</dbReference>
<comment type="catalytic activity">
    <reaction evidence="1 16">
        <text>ATP-dependent breakage, passage and rejoining of double-stranded DNA.</text>
        <dbReference type="EC" id="5.6.2.2"/>
    </reaction>
</comment>
<dbReference type="PRINTS" id="PR00418">
    <property type="entry name" value="TPI2FAMILY"/>
</dbReference>
<keyword evidence="8" id="KW-0479">Metal-binding</keyword>
<dbReference type="Gene3D" id="3.30.1360.40">
    <property type="match status" value="1"/>
</dbReference>
<dbReference type="SMART" id="SM00433">
    <property type="entry name" value="TOP2c"/>
    <property type="match status" value="1"/>
</dbReference>
<comment type="similarity">
    <text evidence="5">Belongs to the type II topoisomerase family.</text>
</comment>
<evidence type="ECO:0000256" key="4">
    <source>
        <dbReference type="ARBA" id="ARBA00001946"/>
    </source>
</evidence>
<dbReference type="SUPFAM" id="SSF54211">
    <property type="entry name" value="Ribosomal protein S5 domain 2-like"/>
    <property type="match status" value="1"/>
</dbReference>
<evidence type="ECO:0000256" key="9">
    <source>
        <dbReference type="ARBA" id="ARBA00022741"/>
    </source>
</evidence>
<dbReference type="CDD" id="cd00187">
    <property type="entry name" value="TOP4c"/>
    <property type="match status" value="1"/>
</dbReference>
<dbReference type="RefSeq" id="YP_001427032.1">
    <property type="nucleotide sequence ID" value="NC_008724.1"/>
</dbReference>
<dbReference type="PROSITE" id="PS50880">
    <property type="entry name" value="TOPRIM"/>
    <property type="match status" value="1"/>
</dbReference>
<dbReference type="InterPro" id="IPR013757">
    <property type="entry name" value="Topo_IIA_A_a_sf"/>
</dbReference>
<feature type="coiled-coil region" evidence="17">
    <location>
        <begin position="1016"/>
        <end position="1043"/>
    </location>
</feature>
<feature type="domain" description="Topo IIA-type catalytic" evidence="19">
    <location>
        <begin position="648"/>
        <end position="1053"/>
    </location>
</feature>
<dbReference type="Gene3D" id="3.30.565.10">
    <property type="entry name" value="Histidine kinase-like ATPase, C-terminal domain"/>
    <property type="match status" value="1"/>
</dbReference>
<evidence type="ECO:0000256" key="10">
    <source>
        <dbReference type="ARBA" id="ARBA00022840"/>
    </source>
</evidence>
<dbReference type="GO" id="GO:0006265">
    <property type="term" value="P:DNA topological change"/>
    <property type="evidence" value="ECO:0007669"/>
    <property type="project" value="UniProtKB-UniRule"/>
</dbReference>
<keyword evidence="12 16" id="KW-0799">Topoisomerase</keyword>
<dbReference type="InterPro" id="IPR036890">
    <property type="entry name" value="HATPase_C_sf"/>
</dbReference>
<dbReference type="InterPro" id="IPR050634">
    <property type="entry name" value="DNA_Topoisomerase_II"/>
</dbReference>
<proteinExistence type="inferred from homology"/>
<dbReference type="PROSITE" id="PS00177">
    <property type="entry name" value="TOPOISOMERASE_II"/>
    <property type="match status" value="1"/>
</dbReference>
<dbReference type="SMART" id="SM00434">
    <property type="entry name" value="TOP4c"/>
    <property type="match status" value="1"/>
</dbReference>
<dbReference type="InterPro" id="IPR001154">
    <property type="entry name" value="TopoII_euk"/>
</dbReference>
<evidence type="ECO:0000256" key="12">
    <source>
        <dbReference type="ARBA" id="ARBA00023029"/>
    </source>
</evidence>
<dbReference type="Gene3D" id="3.40.50.670">
    <property type="match status" value="1"/>
</dbReference>
<gene>
    <name evidence="20" type="primary">Z551L</name>
    <name evidence="20" type="ORF">ATCV1_Z551L</name>
</gene>
<evidence type="ECO:0000313" key="20">
    <source>
        <dbReference type="EMBL" id="ABT16685.1"/>
    </source>
</evidence>
<evidence type="ECO:0000256" key="13">
    <source>
        <dbReference type="ARBA" id="ARBA00023125"/>
    </source>
</evidence>
<comment type="cofactor">
    <cofactor evidence="3">
        <name>Mn(2+)</name>
        <dbReference type="ChEBI" id="CHEBI:29035"/>
    </cofactor>
</comment>
<dbReference type="InterPro" id="IPR013506">
    <property type="entry name" value="Topo_IIA_bsu_dom2"/>
</dbReference>
<dbReference type="InterPro" id="IPR013759">
    <property type="entry name" value="Topo_IIA_B_C"/>
</dbReference>
<organism evidence="20 21">
    <name type="scientific">Chlorovirus heliozoae</name>
    <dbReference type="NCBI Taxonomy" id="322019"/>
    <lineage>
        <taxon>Viruses</taxon>
        <taxon>Varidnaviria</taxon>
        <taxon>Bamfordvirae</taxon>
        <taxon>Nucleocytoviricota</taxon>
        <taxon>Megaviricetes</taxon>
        <taxon>Algavirales</taxon>
        <taxon>Phycodnaviridae</taxon>
        <taxon>Chlorovirus</taxon>
    </lineage>
</organism>
<keyword evidence="11" id="KW-0460">Magnesium</keyword>
<dbReference type="FunFam" id="3.30.1490.30:FF:000001">
    <property type="entry name" value="DNA topoisomerase 2"/>
    <property type="match status" value="1"/>
</dbReference>
<evidence type="ECO:0000256" key="14">
    <source>
        <dbReference type="ARBA" id="ARBA00023235"/>
    </source>
</evidence>
<sequence>MASRYIKLSQRDHVLQRPDTYVGSVAKEAREEYVYTGDAIVKKSVSYSPAFLKIFDEILTNSADCFNRGAPMTTLKVTIDADHVTIYNDGCSIPVEKHEEGCYVPELIFGHLLTGENFDDAQERTGAGRNGYGSKLTNIFSKKFDVEIYDGTRKYLQTWSDNMTNASKPKVTKSSKPGSITTTFYPDFERFGMDSIDEDTRSVLVRRVYDMAAVLTKVKIFLDGKRLDVKGAKDYFEMYTEAKPVFESVDGWDIGVCPSDEFRSVSFVNASSTRGGTHVDLIANAVAKAVAEAALKKKVTVKPAVVKNKLFIFVNARVVNPSFSSQTKDILTSKNVKCSPSAAFLKKAVSAVLDDVIAETNVRESLVEMKNLKKTDGAKKVRLTGIKKLTDAAWAGTKHSGMCTLILTEGDSAATLATAGLAVVGRDRYGIFPLRGKLLNVRDASVSSITNNAEITAIKQILGLRNGVNYKDASSLRYGSVIIMADQDVDGSHIAGLVLNFFHAQFPSLLEIPGFLKRFVTPIVVAKKGTKMVEFYSIPDFEEWKAATSDVSTWKTKYYKGLGTSDANDAKRYFNNLKALVKTLTWSDNAAESIDKSFNKSRADERKTWLLDFEPGNQLDQKLTKIPVEDFINKDLILFSRYDVERSIPSVVDGLKPSQRKILFSALKRNLVQEIKVAQFAGYTSENAGYHHGEASLQGAIVGMAQDYVGSNNINLLLPRGQFGSRLHGGKDSASARYIFTQLSPNTRDIFHKADERLLNYLEDDGDRIEPEYYVPTIPFLLVNGSSGIGTGFSTNIPAYNPKDIVDNVKRLINNETMLPMTPWYRGFKGDIKETSPGVFTCSGVYDIKGKTVTVSELPVGTWTNDYKEHLETLIEKKIVADFRERHTELNVHFEIDFVGTLDPNILKLESTIRTTNMHAFDPSGKIKKYDSPLEIIADWFTTRKEFYVKRKEDLLKDLKARVLVAQNKSRFITSVNDGTLVITRRAEEDVIKDLGKLKFYKVDKSFDYLLGMKISSLTKERAEKLQAEAAALEKELVILENTATEAMWVNDIEAIKM</sequence>
<dbReference type="InterPro" id="IPR013760">
    <property type="entry name" value="Topo_IIA-like_dom_sf"/>
</dbReference>